<protein>
    <submittedName>
        <fullName evidence="2">Sortase B</fullName>
    </submittedName>
</protein>
<dbReference type="RefSeq" id="WP_084082472.1">
    <property type="nucleotide sequence ID" value="NZ_FRAR01000026.1"/>
</dbReference>
<keyword evidence="3" id="KW-1185">Reference proteome</keyword>
<dbReference type="Proteomes" id="UP000183997">
    <property type="component" value="Unassembled WGS sequence"/>
</dbReference>
<dbReference type="InterPro" id="IPR009835">
    <property type="entry name" value="SrtB"/>
</dbReference>
<proteinExistence type="predicted"/>
<dbReference type="Gene3D" id="2.40.260.10">
    <property type="entry name" value="Sortase"/>
    <property type="match status" value="1"/>
</dbReference>
<keyword evidence="1" id="KW-0472">Membrane</keyword>
<dbReference type="SUPFAM" id="SSF63817">
    <property type="entry name" value="Sortase"/>
    <property type="match status" value="1"/>
</dbReference>
<organism evidence="2 3">
    <name type="scientific">Desulforamulus aeronauticus DSM 10349</name>
    <dbReference type="NCBI Taxonomy" id="1121421"/>
    <lineage>
        <taxon>Bacteria</taxon>
        <taxon>Bacillati</taxon>
        <taxon>Bacillota</taxon>
        <taxon>Clostridia</taxon>
        <taxon>Eubacteriales</taxon>
        <taxon>Peptococcaceae</taxon>
        <taxon>Desulforamulus</taxon>
    </lineage>
</organism>
<keyword evidence="1" id="KW-0812">Transmembrane</keyword>
<evidence type="ECO:0000313" key="3">
    <source>
        <dbReference type="Proteomes" id="UP000183997"/>
    </source>
</evidence>
<evidence type="ECO:0000256" key="1">
    <source>
        <dbReference type="SAM" id="Phobius"/>
    </source>
</evidence>
<evidence type="ECO:0000313" key="2">
    <source>
        <dbReference type="EMBL" id="SHK84617.1"/>
    </source>
</evidence>
<dbReference type="STRING" id="1121421.SAMN02745123_03337"/>
<gene>
    <name evidence="2" type="ORF">SAMN02745123_03337</name>
</gene>
<dbReference type="OrthoDB" id="9806013at2"/>
<dbReference type="EMBL" id="FRAR01000026">
    <property type="protein sequence ID" value="SHK84617.1"/>
    <property type="molecule type" value="Genomic_DNA"/>
</dbReference>
<feature type="transmembrane region" description="Helical" evidence="1">
    <location>
        <begin position="281"/>
        <end position="299"/>
    </location>
</feature>
<accession>A0A1M6VSZ0</accession>
<reference evidence="3" key="1">
    <citation type="submission" date="2016-11" db="EMBL/GenBank/DDBJ databases">
        <authorList>
            <person name="Varghese N."/>
            <person name="Submissions S."/>
        </authorList>
    </citation>
    <scope>NUCLEOTIDE SEQUENCE [LARGE SCALE GENOMIC DNA]</scope>
    <source>
        <strain evidence="3">DSM 10349</strain>
    </source>
</reference>
<dbReference type="InterPro" id="IPR023365">
    <property type="entry name" value="Sortase_dom-sf"/>
</dbReference>
<dbReference type="CDD" id="cd05826">
    <property type="entry name" value="Sortase_B"/>
    <property type="match status" value="1"/>
</dbReference>
<keyword evidence="1" id="KW-1133">Transmembrane helix</keyword>
<dbReference type="AlphaFoldDB" id="A0A1M6VSZ0"/>
<feature type="transmembrane region" description="Helical" evidence="1">
    <location>
        <begin position="20"/>
        <end position="41"/>
    </location>
</feature>
<sequence length="306" mass="34637">MAIVKAKKAGRVAVKVAHSIIDFTVLTIILLLVAFAAYAIWDSDQVYQAADAAQYAVYKPSTEDSISFAELQTINPEVFSWLTVYGTKIDYPITQGTDNMKYVNTNAKGAYSLSGSIFLDYMNDKDFQDFNSILYGHHMEKQAMFGELGLFSGKRFFDSRVYGNLYYGGKDHGLEFFAFIKTDAYDAGIFSPNVQGREAQQKYLNNLLAKAMYTRDIGVTTDDHILLLTTCSTEATNGRDLLVARITNECYGDAFKTEEKSDATEQASVDQQFGFWGRIPLWLRMVLPVLLFIVLIYIFRRNRVKR</sequence>
<dbReference type="NCBIfam" id="TIGR03064">
    <property type="entry name" value="sortase_srtB"/>
    <property type="match status" value="1"/>
</dbReference>
<name>A0A1M6VSZ0_9FIRM</name>